<accession>A0A8S4QL66</accession>
<protein>
    <submittedName>
        <fullName evidence="2">Jg26257 protein</fullName>
    </submittedName>
</protein>
<proteinExistence type="predicted"/>
<reference evidence="2" key="1">
    <citation type="submission" date="2022-03" db="EMBL/GenBank/DDBJ databases">
        <authorList>
            <person name="Lindestad O."/>
        </authorList>
    </citation>
    <scope>NUCLEOTIDE SEQUENCE</scope>
</reference>
<evidence type="ECO:0000313" key="2">
    <source>
        <dbReference type="EMBL" id="CAH2211565.1"/>
    </source>
</evidence>
<dbReference type="OrthoDB" id="7486572at2759"/>
<evidence type="ECO:0000313" key="3">
    <source>
        <dbReference type="Proteomes" id="UP000838756"/>
    </source>
</evidence>
<keyword evidence="3" id="KW-1185">Reference proteome</keyword>
<organism evidence="2 3">
    <name type="scientific">Pararge aegeria aegeria</name>
    <dbReference type="NCBI Taxonomy" id="348720"/>
    <lineage>
        <taxon>Eukaryota</taxon>
        <taxon>Metazoa</taxon>
        <taxon>Ecdysozoa</taxon>
        <taxon>Arthropoda</taxon>
        <taxon>Hexapoda</taxon>
        <taxon>Insecta</taxon>
        <taxon>Pterygota</taxon>
        <taxon>Neoptera</taxon>
        <taxon>Endopterygota</taxon>
        <taxon>Lepidoptera</taxon>
        <taxon>Glossata</taxon>
        <taxon>Ditrysia</taxon>
        <taxon>Papilionoidea</taxon>
        <taxon>Nymphalidae</taxon>
        <taxon>Satyrinae</taxon>
        <taxon>Satyrini</taxon>
        <taxon>Parargina</taxon>
        <taxon>Pararge</taxon>
    </lineage>
</organism>
<keyword evidence="1" id="KW-0812">Transmembrane</keyword>
<evidence type="ECO:0000256" key="1">
    <source>
        <dbReference type="SAM" id="Phobius"/>
    </source>
</evidence>
<name>A0A8S4QL66_9NEOP</name>
<sequence>CMQVSWYLSAETQLHMLGALLCMLLATGHRKASAFIAVAVLFGATGYDLTTAYMDYKQQ</sequence>
<feature type="non-terminal residue" evidence="2">
    <location>
        <position position="1"/>
    </location>
</feature>
<keyword evidence="1" id="KW-1133">Transmembrane helix</keyword>
<keyword evidence="1" id="KW-0472">Membrane</keyword>
<comment type="caution">
    <text evidence="2">The sequence shown here is derived from an EMBL/GenBank/DDBJ whole genome shotgun (WGS) entry which is preliminary data.</text>
</comment>
<feature type="transmembrane region" description="Helical" evidence="1">
    <location>
        <begin position="34"/>
        <end position="54"/>
    </location>
</feature>
<dbReference type="AlphaFoldDB" id="A0A8S4QL66"/>
<gene>
    <name evidence="2" type="primary">jg26257</name>
    <name evidence="2" type="ORF">PAEG_LOCUS3377</name>
</gene>
<dbReference type="EMBL" id="CAKXAJ010010806">
    <property type="protein sequence ID" value="CAH2211565.1"/>
    <property type="molecule type" value="Genomic_DNA"/>
</dbReference>
<dbReference type="Proteomes" id="UP000838756">
    <property type="component" value="Unassembled WGS sequence"/>
</dbReference>